<keyword evidence="4 7" id="KW-0285">Flavoprotein</keyword>
<dbReference type="SUPFAM" id="SSF51905">
    <property type="entry name" value="FAD/NAD(P)-binding domain"/>
    <property type="match status" value="1"/>
</dbReference>
<dbReference type="PRINTS" id="PR01001">
    <property type="entry name" value="FADG3PDH"/>
</dbReference>
<dbReference type="Pfam" id="PF01266">
    <property type="entry name" value="DAO"/>
    <property type="match status" value="1"/>
</dbReference>
<evidence type="ECO:0000313" key="9">
    <source>
        <dbReference type="EMBL" id="KQS70469.1"/>
    </source>
</evidence>
<evidence type="ECO:0000256" key="2">
    <source>
        <dbReference type="ARBA" id="ARBA00007330"/>
    </source>
</evidence>
<protein>
    <recommendedName>
        <fullName evidence="3 7">Glycerol-3-phosphate dehydrogenase</fullName>
        <ecNumber evidence="3 7">1.1.5.3</ecNumber>
    </recommendedName>
</protein>
<reference evidence="9 10" key="1">
    <citation type="journal article" date="2007" name="Nature">
        <title>Evolution of genes and genomes on the Drosophila phylogeny.</title>
        <authorList>
            <consortium name="Drosophila 12 Genomes Consortium"/>
            <person name="Clark A.G."/>
            <person name="Eisen M.B."/>
            <person name="Smith D.R."/>
            <person name="Bergman C.M."/>
            <person name="Oliver B."/>
            <person name="Markow T.A."/>
            <person name="Kaufman T.C."/>
            <person name="Kellis M."/>
            <person name="Gelbart W."/>
            <person name="Iyer V.N."/>
            <person name="Pollard D.A."/>
            <person name="Sackton T.B."/>
            <person name="Larracuente A.M."/>
            <person name="Singh N.D."/>
            <person name="Abad J.P."/>
            <person name="Abt D.N."/>
            <person name="Adryan B."/>
            <person name="Aguade M."/>
            <person name="Akashi H."/>
            <person name="Anderson W.W."/>
            <person name="Aquadro C.F."/>
            <person name="Ardell D.H."/>
            <person name="Arguello R."/>
            <person name="Artieri C.G."/>
            <person name="Barbash D.A."/>
            <person name="Barker D."/>
            <person name="Barsanti P."/>
            <person name="Batterham P."/>
            <person name="Batzoglou S."/>
            <person name="Begun D."/>
            <person name="Bhutkar A."/>
            <person name="Blanco E."/>
            <person name="Bosak S.A."/>
            <person name="Bradley R.K."/>
            <person name="Brand A.D."/>
            <person name="Brent M.R."/>
            <person name="Brooks A.N."/>
            <person name="Brown R.H."/>
            <person name="Butlin R.K."/>
            <person name="Caggese C."/>
            <person name="Calvi B.R."/>
            <person name="Bernardo de Carvalho A."/>
            <person name="Caspi A."/>
            <person name="Castrezana S."/>
            <person name="Celniker S.E."/>
            <person name="Chang J.L."/>
            <person name="Chapple C."/>
            <person name="Chatterji S."/>
            <person name="Chinwalla A."/>
            <person name="Civetta A."/>
            <person name="Clifton S.W."/>
            <person name="Comeron J.M."/>
            <person name="Costello J.C."/>
            <person name="Coyne J.A."/>
            <person name="Daub J."/>
            <person name="David R.G."/>
            <person name="Delcher A.L."/>
            <person name="Delehaunty K."/>
            <person name="Do C.B."/>
            <person name="Ebling H."/>
            <person name="Edwards K."/>
            <person name="Eickbush T."/>
            <person name="Evans J.D."/>
            <person name="Filipski A."/>
            <person name="Findeiss S."/>
            <person name="Freyhult E."/>
            <person name="Fulton L."/>
            <person name="Fulton R."/>
            <person name="Garcia A.C."/>
            <person name="Gardiner A."/>
            <person name="Garfield D.A."/>
            <person name="Garvin B.E."/>
            <person name="Gibson G."/>
            <person name="Gilbert D."/>
            <person name="Gnerre S."/>
            <person name="Godfrey J."/>
            <person name="Good R."/>
            <person name="Gotea V."/>
            <person name="Gravely B."/>
            <person name="Greenberg A.J."/>
            <person name="Griffiths-Jones S."/>
            <person name="Gross S."/>
            <person name="Guigo R."/>
            <person name="Gustafson E.A."/>
            <person name="Haerty W."/>
            <person name="Hahn M.W."/>
            <person name="Halligan D.L."/>
            <person name="Halpern A.L."/>
            <person name="Halter G.M."/>
            <person name="Han M.V."/>
            <person name="Heger A."/>
            <person name="Hillier L."/>
            <person name="Hinrichs A.S."/>
            <person name="Holmes I."/>
            <person name="Hoskins R.A."/>
            <person name="Hubisz M.J."/>
            <person name="Hultmark D."/>
            <person name="Huntley M.A."/>
            <person name="Jaffe D.B."/>
            <person name="Jagadeeshan S."/>
            <person name="Jeck W.R."/>
            <person name="Johnson J."/>
            <person name="Jones C.D."/>
            <person name="Jordan W.C."/>
            <person name="Karpen G.H."/>
            <person name="Kataoka E."/>
            <person name="Keightley P.D."/>
            <person name="Kheradpour P."/>
            <person name="Kirkness E.F."/>
            <person name="Koerich L.B."/>
            <person name="Kristiansen K."/>
            <person name="Kudrna D."/>
            <person name="Kulathinal R.J."/>
            <person name="Kumar S."/>
            <person name="Kwok R."/>
            <person name="Lander E."/>
            <person name="Langley C.H."/>
            <person name="Lapoint R."/>
            <person name="Lazzaro B.P."/>
            <person name="Lee S.J."/>
            <person name="Levesque L."/>
            <person name="Li R."/>
            <person name="Lin C.F."/>
            <person name="Lin M.F."/>
            <person name="Lindblad-Toh K."/>
            <person name="Llopart A."/>
            <person name="Long M."/>
            <person name="Low L."/>
            <person name="Lozovsky E."/>
            <person name="Lu J."/>
            <person name="Luo M."/>
            <person name="Machado C.A."/>
            <person name="Makalowski W."/>
            <person name="Marzo M."/>
            <person name="Matsuda M."/>
            <person name="Matzkin L."/>
            <person name="McAllister B."/>
            <person name="McBride C.S."/>
            <person name="McKernan B."/>
            <person name="McKernan K."/>
            <person name="Mendez-Lago M."/>
            <person name="Minx P."/>
            <person name="Mollenhauer M.U."/>
            <person name="Montooth K."/>
            <person name="Mount S.M."/>
            <person name="Mu X."/>
            <person name="Myers E."/>
            <person name="Negre B."/>
            <person name="Newfeld S."/>
            <person name="Nielsen R."/>
            <person name="Noor M.A."/>
            <person name="O'Grady P."/>
            <person name="Pachter L."/>
            <person name="Papaceit M."/>
            <person name="Parisi M.J."/>
            <person name="Parisi M."/>
            <person name="Parts L."/>
            <person name="Pedersen J.S."/>
            <person name="Pesole G."/>
            <person name="Phillippy A.M."/>
            <person name="Ponting C.P."/>
            <person name="Pop M."/>
            <person name="Porcelli D."/>
            <person name="Powell J.R."/>
            <person name="Prohaska S."/>
            <person name="Pruitt K."/>
            <person name="Puig M."/>
            <person name="Quesneville H."/>
            <person name="Ram K.R."/>
            <person name="Rand D."/>
            <person name="Rasmussen M.D."/>
            <person name="Reed L.K."/>
            <person name="Reenan R."/>
            <person name="Reily A."/>
            <person name="Remington K.A."/>
            <person name="Rieger T.T."/>
            <person name="Ritchie M.G."/>
            <person name="Robin C."/>
            <person name="Rogers Y.H."/>
            <person name="Rohde C."/>
            <person name="Rozas J."/>
            <person name="Rubenfield M.J."/>
            <person name="Ruiz A."/>
            <person name="Russo S."/>
            <person name="Salzberg S.L."/>
            <person name="Sanchez-Gracia A."/>
            <person name="Saranga D.J."/>
            <person name="Sato H."/>
            <person name="Schaeffer S.W."/>
            <person name="Schatz M.C."/>
            <person name="Schlenke T."/>
            <person name="Schwartz R."/>
            <person name="Segarra C."/>
            <person name="Singh R.S."/>
            <person name="Sirot L."/>
            <person name="Sirota M."/>
            <person name="Sisneros N.B."/>
            <person name="Smith C.D."/>
            <person name="Smith T.F."/>
            <person name="Spieth J."/>
            <person name="Stage D.E."/>
            <person name="Stark A."/>
            <person name="Stephan W."/>
            <person name="Strausberg R.L."/>
            <person name="Strempel S."/>
            <person name="Sturgill D."/>
            <person name="Sutton G."/>
            <person name="Sutton G.G."/>
            <person name="Tao W."/>
            <person name="Teichmann S."/>
            <person name="Tobari Y.N."/>
            <person name="Tomimura Y."/>
            <person name="Tsolas J.M."/>
            <person name="Valente V.L."/>
            <person name="Venter E."/>
            <person name="Venter J.C."/>
            <person name="Vicario S."/>
            <person name="Vieira F.G."/>
            <person name="Vilella A.J."/>
            <person name="Villasante A."/>
            <person name="Walenz B."/>
            <person name="Wang J."/>
            <person name="Wasserman M."/>
            <person name="Watts T."/>
            <person name="Wilson D."/>
            <person name="Wilson R.K."/>
            <person name="Wing R.A."/>
            <person name="Wolfner M.F."/>
            <person name="Wong A."/>
            <person name="Wong G.K."/>
            <person name="Wu C.I."/>
            <person name="Wu G."/>
            <person name="Yamamoto D."/>
            <person name="Yang H.P."/>
            <person name="Yang S.P."/>
            <person name="Yorke J.A."/>
            <person name="Yoshida K."/>
            <person name="Zdobnov E."/>
            <person name="Zhang P."/>
            <person name="Zhang Y."/>
            <person name="Zimin A.V."/>
            <person name="Baldwin J."/>
            <person name="Abdouelleil A."/>
            <person name="Abdulkadir J."/>
            <person name="Abebe A."/>
            <person name="Abera B."/>
            <person name="Abreu J."/>
            <person name="Acer S.C."/>
            <person name="Aftuck L."/>
            <person name="Alexander A."/>
            <person name="An P."/>
            <person name="Anderson E."/>
            <person name="Anderson S."/>
            <person name="Arachi H."/>
            <person name="Azer M."/>
            <person name="Bachantsang P."/>
            <person name="Barry A."/>
            <person name="Bayul T."/>
            <person name="Berlin A."/>
            <person name="Bessette D."/>
            <person name="Bloom T."/>
            <person name="Blye J."/>
            <person name="Boguslavskiy L."/>
            <person name="Bonnet C."/>
            <person name="Boukhgalter B."/>
            <person name="Bourzgui I."/>
            <person name="Brown A."/>
            <person name="Cahill P."/>
            <person name="Channer S."/>
            <person name="Cheshatsang Y."/>
            <person name="Chuda L."/>
            <person name="Citroen M."/>
            <person name="Collymore A."/>
            <person name="Cooke P."/>
            <person name="Costello M."/>
            <person name="D'Aco K."/>
            <person name="Daza R."/>
            <person name="De Haan G."/>
            <person name="DeGray S."/>
            <person name="DeMaso C."/>
            <person name="Dhargay N."/>
            <person name="Dooley K."/>
            <person name="Dooley E."/>
            <person name="Doricent M."/>
            <person name="Dorje P."/>
            <person name="Dorjee K."/>
            <person name="Dupes A."/>
            <person name="Elong R."/>
            <person name="Falk J."/>
            <person name="Farina A."/>
            <person name="Faro S."/>
            <person name="Ferguson D."/>
            <person name="Fisher S."/>
            <person name="Foley C.D."/>
            <person name="Franke A."/>
            <person name="Friedrich D."/>
            <person name="Gadbois L."/>
            <person name="Gearin G."/>
            <person name="Gearin C.R."/>
            <person name="Giannoukos G."/>
            <person name="Goode T."/>
            <person name="Graham J."/>
            <person name="Grandbois E."/>
            <person name="Grewal S."/>
            <person name="Gyaltsen K."/>
            <person name="Hafez N."/>
            <person name="Hagos B."/>
            <person name="Hall J."/>
            <person name="Henson C."/>
            <person name="Hollinger A."/>
            <person name="Honan T."/>
            <person name="Huard M.D."/>
            <person name="Hughes L."/>
            <person name="Hurhula B."/>
            <person name="Husby M.E."/>
            <person name="Kamat A."/>
            <person name="Kanga B."/>
            <person name="Kashin S."/>
            <person name="Khazanovich D."/>
            <person name="Kisner P."/>
            <person name="Lance K."/>
            <person name="Lara M."/>
            <person name="Lee W."/>
            <person name="Lennon N."/>
            <person name="Letendre F."/>
            <person name="LeVine R."/>
            <person name="Lipovsky A."/>
            <person name="Liu X."/>
            <person name="Liu J."/>
            <person name="Liu S."/>
            <person name="Lokyitsang T."/>
            <person name="Lokyitsang Y."/>
            <person name="Lubonja R."/>
            <person name="Lui A."/>
            <person name="MacDonald P."/>
            <person name="Magnisalis V."/>
            <person name="Maru K."/>
            <person name="Matthews C."/>
            <person name="McCusker W."/>
            <person name="McDonough S."/>
            <person name="Mehta T."/>
            <person name="Meldrim J."/>
            <person name="Meneus L."/>
            <person name="Mihai O."/>
            <person name="Mihalev A."/>
            <person name="Mihova T."/>
            <person name="Mittelman R."/>
            <person name="Mlenga V."/>
            <person name="Montmayeur A."/>
            <person name="Mulrain L."/>
            <person name="Navidi A."/>
            <person name="Naylor J."/>
            <person name="Negash T."/>
            <person name="Nguyen T."/>
            <person name="Nguyen N."/>
            <person name="Nicol R."/>
            <person name="Norbu C."/>
            <person name="Norbu N."/>
            <person name="Novod N."/>
            <person name="O'Neill B."/>
            <person name="Osman S."/>
            <person name="Markiewicz E."/>
            <person name="Oyono O.L."/>
            <person name="Patti C."/>
            <person name="Phunkhang P."/>
            <person name="Pierre F."/>
            <person name="Priest M."/>
            <person name="Raghuraman S."/>
            <person name="Rege F."/>
            <person name="Reyes R."/>
            <person name="Rise C."/>
            <person name="Rogov P."/>
            <person name="Ross K."/>
            <person name="Ryan E."/>
            <person name="Settipalli S."/>
            <person name="Shea T."/>
            <person name="Sherpa N."/>
            <person name="Shi L."/>
            <person name="Shih D."/>
            <person name="Sparrow T."/>
            <person name="Spaulding J."/>
            <person name="Stalker J."/>
            <person name="Stange-Thomann N."/>
            <person name="Stavropoulos S."/>
            <person name="Stone C."/>
            <person name="Strader C."/>
            <person name="Tesfaye S."/>
            <person name="Thomson T."/>
            <person name="Thoulutsang Y."/>
            <person name="Thoulutsang D."/>
            <person name="Topham K."/>
            <person name="Topping I."/>
            <person name="Tsamla T."/>
            <person name="Vassiliev H."/>
            <person name="Vo A."/>
            <person name="Wangchuk T."/>
            <person name="Wangdi T."/>
            <person name="Weiand M."/>
            <person name="Wilkinson J."/>
            <person name="Wilson A."/>
            <person name="Yadav S."/>
            <person name="Young G."/>
            <person name="Yu Q."/>
            <person name="Zembek L."/>
            <person name="Zhong D."/>
            <person name="Zimmer A."/>
            <person name="Zwirko Z."/>
            <person name="Jaffe D.B."/>
            <person name="Alvarez P."/>
            <person name="Brockman W."/>
            <person name="Butler J."/>
            <person name="Chin C."/>
            <person name="Gnerre S."/>
            <person name="Grabherr M."/>
            <person name="Kleber M."/>
            <person name="Mauceli E."/>
            <person name="MacCallum I."/>
        </authorList>
    </citation>
    <scope>NUCLEOTIDE SEQUENCE [LARGE SCALE GENOMIC DNA]</scope>
    <source>
        <strain evidence="9 10">TSC#14021-0224.01</strain>
    </source>
</reference>
<gene>
    <name evidence="9" type="primary">Dere\GG23871</name>
    <name evidence="9" type="synonym">dere_GLEANR_8653</name>
    <name evidence="9" type="synonym">GG23871</name>
    <name evidence="9" type="synonym">GPO-3</name>
    <name evidence="9" type="ORF">Dere_GG23871</name>
</gene>
<dbReference type="InterPro" id="IPR000447">
    <property type="entry name" value="G3P_DH_FAD-dep"/>
</dbReference>
<dbReference type="OrthoDB" id="264015at2759"/>
<comment type="cofactor">
    <cofactor evidence="1 7">
        <name>FAD</name>
        <dbReference type="ChEBI" id="CHEBI:57692"/>
    </cofactor>
</comment>
<evidence type="ECO:0000256" key="1">
    <source>
        <dbReference type="ARBA" id="ARBA00001974"/>
    </source>
</evidence>
<dbReference type="AlphaFoldDB" id="A0A0Q5WHB5"/>
<dbReference type="PANTHER" id="PTHR11985">
    <property type="entry name" value="GLYCEROL-3-PHOSPHATE DEHYDROGENASE"/>
    <property type="match status" value="1"/>
</dbReference>
<dbReference type="PANTHER" id="PTHR11985:SF15">
    <property type="entry name" value="GLYCEROL-3-PHOSPHATE DEHYDROGENASE, MITOCHONDRIAL"/>
    <property type="match status" value="1"/>
</dbReference>
<sequence>MKVVPSRAEHLNALKAEEFDVLVIGGGVVGCGCAVDAACRGLKTALIEAEDFASGSSSRTSKLIDGSGSYLGTALREKDVEQLYIMLQMMSERVTMLKNAPHLNRIQPMIIPIYSFLQMPCTWLGLKPRISADRTSSPGRPPCMSFRS</sequence>
<evidence type="ECO:0000256" key="3">
    <source>
        <dbReference type="ARBA" id="ARBA00013029"/>
    </source>
</evidence>
<name>A0A0Q5WHB5_DROER</name>
<evidence type="ECO:0000259" key="8">
    <source>
        <dbReference type="Pfam" id="PF01266"/>
    </source>
</evidence>
<dbReference type="GO" id="GO:0005739">
    <property type="term" value="C:mitochondrion"/>
    <property type="evidence" value="ECO:0007669"/>
    <property type="project" value="TreeGrafter"/>
</dbReference>
<reference evidence="9 10" key="2">
    <citation type="journal article" date="2008" name="Bioinformatics">
        <title>Assembly reconciliation.</title>
        <authorList>
            <person name="Zimin A.V."/>
            <person name="Smith D.R."/>
            <person name="Sutton G."/>
            <person name="Yorke J.A."/>
        </authorList>
    </citation>
    <scope>NUCLEOTIDE SEQUENCE [LARGE SCALE GENOMIC DNA]</scope>
    <source>
        <strain evidence="9 10">TSC#14021-0224.01</strain>
    </source>
</reference>
<dbReference type="SMR" id="A0A0Q5WHB5"/>
<keyword evidence="10" id="KW-1185">Reference proteome</keyword>
<evidence type="ECO:0000256" key="6">
    <source>
        <dbReference type="ARBA" id="ARBA00023002"/>
    </source>
</evidence>
<evidence type="ECO:0000256" key="7">
    <source>
        <dbReference type="RuleBase" id="RU361217"/>
    </source>
</evidence>
<keyword evidence="6 7" id="KW-0560">Oxidoreductase</keyword>
<comment type="catalytic activity">
    <reaction evidence="7">
        <text>a quinone + sn-glycerol 3-phosphate = dihydroxyacetone phosphate + a quinol</text>
        <dbReference type="Rhea" id="RHEA:18977"/>
        <dbReference type="ChEBI" id="CHEBI:24646"/>
        <dbReference type="ChEBI" id="CHEBI:57597"/>
        <dbReference type="ChEBI" id="CHEBI:57642"/>
        <dbReference type="ChEBI" id="CHEBI:132124"/>
        <dbReference type="EC" id="1.1.5.3"/>
    </reaction>
</comment>
<proteinExistence type="inferred from homology"/>
<dbReference type="Proteomes" id="UP000008711">
    <property type="component" value="Unassembled WGS sequence"/>
</dbReference>
<dbReference type="InterPro" id="IPR036188">
    <property type="entry name" value="FAD/NAD-bd_sf"/>
</dbReference>
<dbReference type="GO" id="GO:0004368">
    <property type="term" value="F:glycerol-3-phosphate dehydrogenase (quinone) activity"/>
    <property type="evidence" value="ECO:0007669"/>
    <property type="project" value="UniProtKB-EC"/>
</dbReference>
<dbReference type="EMBL" id="CH954177">
    <property type="protein sequence ID" value="KQS70469.1"/>
    <property type="molecule type" value="Genomic_DNA"/>
</dbReference>
<dbReference type="InterPro" id="IPR006076">
    <property type="entry name" value="FAD-dep_OxRdtase"/>
</dbReference>
<evidence type="ECO:0000313" key="10">
    <source>
        <dbReference type="Proteomes" id="UP000008711"/>
    </source>
</evidence>
<dbReference type="PROSITE" id="PS51257">
    <property type="entry name" value="PROKAR_LIPOPROTEIN"/>
    <property type="match status" value="1"/>
</dbReference>
<comment type="similarity">
    <text evidence="2 7">Belongs to the FAD-dependent glycerol-3-phosphate dehydrogenase family.</text>
</comment>
<organism evidence="9 10">
    <name type="scientific">Drosophila erecta</name>
    <name type="common">Fruit fly</name>
    <dbReference type="NCBI Taxonomy" id="7220"/>
    <lineage>
        <taxon>Eukaryota</taxon>
        <taxon>Metazoa</taxon>
        <taxon>Ecdysozoa</taxon>
        <taxon>Arthropoda</taxon>
        <taxon>Hexapoda</taxon>
        <taxon>Insecta</taxon>
        <taxon>Pterygota</taxon>
        <taxon>Neoptera</taxon>
        <taxon>Endopterygota</taxon>
        <taxon>Diptera</taxon>
        <taxon>Brachycera</taxon>
        <taxon>Muscomorpha</taxon>
        <taxon>Ephydroidea</taxon>
        <taxon>Drosophilidae</taxon>
        <taxon>Drosophila</taxon>
        <taxon>Sophophora</taxon>
    </lineage>
</organism>
<feature type="domain" description="FAD dependent oxidoreductase" evidence="8">
    <location>
        <begin position="20"/>
        <end position="113"/>
    </location>
</feature>
<keyword evidence="5" id="KW-0274">FAD</keyword>
<dbReference type="Gene3D" id="3.50.50.60">
    <property type="entry name" value="FAD/NAD(P)-binding domain"/>
    <property type="match status" value="1"/>
</dbReference>
<dbReference type="GO" id="GO:0006072">
    <property type="term" value="P:glycerol-3-phosphate metabolic process"/>
    <property type="evidence" value="ECO:0007669"/>
    <property type="project" value="UniProtKB-UniRule"/>
</dbReference>
<dbReference type="EC" id="1.1.5.3" evidence="3 7"/>
<dbReference type="PROSITE" id="PS00977">
    <property type="entry name" value="FAD_G3PDH_1"/>
    <property type="match status" value="1"/>
</dbReference>
<accession>A0A0Q5WHB5</accession>
<evidence type="ECO:0000256" key="5">
    <source>
        <dbReference type="ARBA" id="ARBA00022827"/>
    </source>
</evidence>
<evidence type="ECO:0000256" key="4">
    <source>
        <dbReference type="ARBA" id="ARBA00022630"/>
    </source>
</evidence>
<dbReference type="eggNOG" id="KOG0042">
    <property type="taxonomic scope" value="Eukaryota"/>
</dbReference>